<dbReference type="RefSeq" id="XP_056047453.1">
    <property type="nucleotide sequence ID" value="XM_056186343.1"/>
</dbReference>
<keyword evidence="2" id="KW-0687">Ribonucleoprotein</keyword>
<proteinExistence type="predicted"/>
<dbReference type="PANTHER" id="PTHR28058:SF1">
    <property type="entry name" value="SMALL RIBOSOMAL SUBUNIT PROTEIN BS1M"/>
    <property type="match status" value="1"/>
</dbReference>
<evidence type="ECO:0000313" key="3">
    <source>
        <dbReference type="Proteomes" id="UP001217417"/>
    </source>
</evidence>
<name>A0AAD7VVY4_9ASCO</name>
<sequence>MQSARFDELLRHSKLFSLPRRLTAFSVDGRLPVHQIIETLPSSFERGEWGLKSQLPSSRMVKNRRVVLHSLDTPEGFASFAPAEKYYKARLRFEELKVPVLTNPLALTLEEKDAKYKEKIRSYFDEKYKAMQRDTELKADLQPEAELEQSDPAEAQGSQPKERTLEEELATIRRNKAKWQRLEALRLKKVEVAEGEEAQKLAALRDHIAPVLDPSDHTLNLIKGTQPVSGELAAEKQLESKDDSHFMRMIAQLTERENILLNGGTASRLSENEPAIAEPRVTDAKEPAISPKNASEDAAIEREEKAPRLYLNALYYDPHPTERADGRSALGSGRTLINLPELSSSQVKALLREVAQLREQFDNYLRRELDPRLGIHHSDNPQEYDMIREAVFRFLGISNRDTRRSIAEVAATGGLSYSLSGRMYRTLTQLHFERTTQGRELEVSQGTSLVAVNGFVGVSSRFRRSDIMLTAASRFVVRDFIVNSATLNSSGGVHIRVMRSNAPAGYNGVEPTPAYLKSAALAWQPPEKKASETPAQAQSFDVVRASNEYSEVVKPAVNKNKGKSGKELYGTLLDMLDTL</sequence>
<dbReference type="EMBL" id="JARPMG010000001">
    <property type="protein sequence ID" value="KAJ8104003.1"/>
    <property type="molecule type" value="Genomic_DNA"/>
</dbReference>
<organism evidence="2 3">
    <name type="scientific">Lipomyces tetrasporus</name>
    <dbReference type="NCBI Taxonomy" id="54092"/>
    <lineage>
        <taxon>Eukaryota</taxon>
        <taxon>Fungi</taxon>
        <taxon>Dikarya</taxon>
        <taxon>Ascomycota</taxon>
        <taxon>Saccharomycotina</taxon>
        <taxon>Lipomycetes</taxon>
        <taxon>Lipomycetales</taxon>
        <taxon>Lipomycetaceae</taxon>
        <taxon>Lipomyces</taxon>
    </lineage>
</organism>
<evidence type="ECO:0000313" key="2">
    <source>
        <dbReference type="EMBL" id="KAJ8104003.1"/>
    </source>
</evidence>
<dbReference type="GO" id="GO:0003735">
    <property type="term" value="F:structural constituent of ribosome"/>
    <property type="evidence" value="ECO:0007669"/>
    <property type="project" value="TreeGrafter"/>
</dbReference>
<dbReference type="PANTHER" id="PTHR28058">
    <property type="entry name" value="37S RIBOSOMAL PROTEIN MRP51, MITOCHONDRIAL"/>
    <property type="match status" value="1"/>
</dbReference>
<accession>A0AAD7VVY4</accession>
<dbReference type="GO" id="GO:0005763">
    <property type="term" value="C:mitochondrial small ribosomal subunit"/>
    <property type="evidence" value="ECO:0007669"/>
    <property type="project" value="TreeGrafter"/>
</dbReference>
<evidence type="ECO:0000256" key="1">
    <source>
        <dbReference type="SAM" id="MobiDB-lite"/>
    </source>
</evidence>
<dbReference type="Proteomes" id="UP001217417">
    <property type="component" value="Unassembled WGS sequence"/>
</dbReference>
<dbReference type="AlphaFoldDB" id="A0AAD7VVY4"/>
<protein>
    <submittedName>
        <fullName evidence="2">Mitochondrial ribosomal protein subunit-domain-containing protein</fullName>
    </submittedName>
</protein>
<reference evidence="2" key="1">
    <citation type="submission" date="2023-03" db="EMBL/GenBank/DDBJ databases">
        <title>Near-Complete genome sequence of Lipomyces tetrasporous NRRL Y-64009, an oleaginous yeast capable of growing on lignocellulosic hydrolysates.</title>
        <authorList>
            <consortium name="Lawrence Berkeley National Laboratory"/>
            <person name="Jagtap S.S."/>
            <person name="Liu J.-J."/>
            <person name="Walukiewicz H.E."/>
            <person name="Pangilinan J."/>
            <person name="Lipzen A."/>
            <person name="Ahrendt S."/>
            <person name="Koriabine M."/>
            <person name="Cobaugh K."/>
            <person name="Salamov A."/>
            <person name="Yoshinaga Y."/>
            <person name="Ng V."/>
            <person name="Daum C."/>
            <person name="Grigoriev I.V."/>
            <person name="Slininger P.J."/>
            <person name="Dien B.S."/>
            <person name="Jin Y.-S."/>
            <person name="Rao C.V."/>
        </authorList>
    </citation>
    <scope>NUCLEOTIDE SEQUENCE</scope>
    <source>
        <strain evidence="2">NRRL Y-64009</strain>
    </source>
</reference>
<gene>
    <name evidence="2" type="ORF">POJ06DRAFT_243337</name>
</gene>
<dbReference type="GeneID" id="80881509"/>
<feature type="region of interest" description="Disordered" evidence="1">
    <location>
        <begin position="281"/>
        <end position="301"/>
    </location>
</feature>
<dbReference type="InterPro" id="IPR016712">
    <property type="entry name" value="Rbsml_bS1m-like"/>
</dbReference>
<keyword evidence="2" id="KW-0689">Ribosomal protein</keyword>
<dbReference type="GO" id="GO:0070124">
    <property type="term" value="P:mitochondrial translational initiation"/>
    <property type="evidence" value="ECO:0007669"/>
    <property type="project" value="TreeGrafter"/>
</dbReference>
<keyword evidence="3" id="KW-1185">Reference proteome</keyword>
<comment type="caution">
    <text evidence="2">The sequence shown here is derived from an EMBL/GenBank/DDBJ whole genome shotgun (WGS) entry which is preliminary data.</text>
</comment>
<dbReference type="Pfam" id="PF11709">
    <property type="entry name" value="Mit_ribos_Mrp51"/>
    <property type="match status" value="1"/>
</dbReference>
<feature type="region of interest" description="Disordered" evidence="1">
    <location>
        <begin position="144"/>
        <end position="164"/>
    </location>
</feature>